<dbReference type="EMBL" id="MLYV02000514">
    <property type="protein sequence ID" value="PSR87360.1"/>
    <property type="molecule type" value="Genomic_DNA"/>
</dbReference>
<dbReference type="AlphaFoldDB" id="A0A2R6P8S6"/>
<gene>
    <name evidence="1" type="ORF">PHLCEN_2v5177</name>
</gene>
<evidence type="ECO:0000313" key="2">
    <source>
        <dbReference type="Proteomes" id="UP000186601"/>
    </source>
</evidence>
<evidence type="ECO:0000313" key="1">
    <source>
        <dbReference type="EMBL" id="PSR87360.1"/>
    </source>
</evidence>
<accession>A0A2R6P8S6</accession>
<name>A0A2R6P8S6_9APHY</name>
<proteinExistence type="predicted"/>
<comment type="caution">
    <text evidence="1">The sequence shown here is derived from an EMBL/GenBank/DDBJ whole genome shotgun (WGS) entry which is preliminary data.</text>
</comment>
<protein>
    <submittedName>
        <fullName evidence="1">Uncharacterized protein</fullName>
    </submittedName>
</protein>
<keyword evidence="2" id="KW-1185">Reference proteome</keyword>
<organism evidence="1 2">
    <name type="scientific">Hermanssonia centrifuga</name>
    <dbReference type="NCBI Taxonomy" id="98765"/>
    <lineage>
        <taxon>Eukaryota</taxon>
        <taxon>Fungi</taxon>
        <taxon>Dikarya</taxon>
        <taxon>Basidiomycota</taxon>
        <taxon>Agaricomycotina</taxon>
        <taxon>Agaricomycetes</taxon>
        <taxon>Polyporales</taxon>
        <taxon>Meruliaceae</taxon>
        <taxon>Hermanssonia</taxon>
    </lineage>
</organism>
<dbReference type="Proteomes" id="UP000186601">
    <property type="component" value="Unassembled WGS sequence"/>
</dbReference>
<reference evidence="1 2" key="1">
    <citation type="submission" date="2018-02" db="EMBL/GenBank/DDBJ databases">
        <title>Genome sequence of the basidiomycete white-rot fungus Phlebia centrifuga.</title>
        <authorList>
            <person name="Granchi Z."/>
            <person name="Peng M."/>
            <person name="de Vries R.P."/>
            <person name="Hilden K."/>
            <person name="Makela M.R."/>
            <person name="Grigoriev I."/>
            <person name="Riley R."/>
        </authorList>
    </citation>
    <scope>NUCLEOTIDE SEQUENCE [LARGE SCALE GENOMIC DNA]</scope>
    <source>
        <strain evidence="1 2">FBCC195</strain>
    </source>
</reference>
<sequence>MLGNSGDNPLRRNGHIQQNSEDIVLKFGGSCPTNLEDIFAIIKPLDSPLRWGNVNTLFEGTKDLFSYNWWLNAGRETDDFLWESRFIFYGVSSNRYGLVI</sequence>